<name>A0A0D8L1W4_MORMO</name>
<reference evidence="1 2" key="1">
    <citation type="submission" date="2015-02" db="EMBL/GenBank/DDBJ databases">
        <title>Whole genome shotgun sequencing of cultured foodborne pathogen.</title>
        <authorList>
            <person name="Timme R."/>
            <person name="Allard M.W."/>
            <person name="Strain E."/>
            <person name="Evans P.S."/>
            <person name="Brown E."/>
        </authorList>
    </citation>
    <scope>NUCLEOTIDE SEQUENCE [LARGE SCALE GENOMIC DNA]</scope>
    <source>
        <strain evidence="1 2">GCSL-TSO-24</strain>
    </source>
</reference>
<evidence type="ECO:0000313" key="2">
    <source>
        <dbReference type="Proteomes" id="UP000032582"/>
    </source>
</evidence>
<dbReference type="EMBL" id="JZSH01000583">
    <property type="protein sequence ID" value="KJF75664.1"/>
    <property type="molecule type" value="Genomic_DNA"/>
</dbReference>
<accession>A0A0D8L1W4</accession>
<evidence type="ECO:0000313" key="1">
    <source>
        <dbReference type="EMBL" id="KJF75664.1"/>
    </source>
</evidence>
<gene>
    <name evidence="1" type="ORF">UA45_22410</name>
</gene>
<comment type="caution">
    <text evidence="1">The sequence shown here is derived from an EMBL/GenBank/DDBJ whole genome shotgun (WGS) entry which is preliminary data.</text>
</comment>
<sequence length="78" mass="8783">MKNRDSVYTGDYGSTIRDDAMIIALLSEADSNADQRYGKLQALSAEIQNNRYFSTQESNALYLAGRQYINQSENRGLP</sequence>
<dbReference type="Proteomes" id="UP000032582">
    <property type="component" value="Unassembled WGS sequence"/>
</dbReference>
<dbReference type="PATRIC" id="fig|582.24.peg.7126"/>
<proteinExistence type="predicted"/>
<protein>
    <submittedName>
        <fullName evidence="1">Uncharacterized protein</fullName>
    </submittedName>
</protein>
<dbReference type="AlphaFoldDB" id="A0A0D8L1W4"/>
<organism evidence="1 2">
    <name type="scientific">Morganella morganii</name>
    <name type="common">Proteus morganii</name>
    <dbReference type="NCBI Taxonomy" id="582"/>
    <lineage>
        <taxon>Bacteria</taxon>
        <taxon>Pseudomonadati</taxon>
        <taxon>Pseudomonadota</taxon>
        <taxon>Gammaproteobacteria</taxon>
        <taxon>Enterobacterales</taxon>
        <taxon>Morganellaceae</taxon>
        <taxon>Morganella</taxon>
    </lineage>
</organism>